<reference evidence="1 2" key="1">
    <citation type="submission" date="2015-04" db="EMBL/GenBank/DDBJ databases">
        <title>Draft genome of the roundworm Trichinella nativa.</title>
        <authorList>
            <person name="Mitreva M."/>
        </authorList>
    </citation>
    <scope>NUCLEOTIDE SEQUENCE [LARGE SCALE GENOMIC DNA]</scope>
    <source>
        <strain evidence="1 2">ISS45</strain>
    </source>
</reference>
<comment type="caution">
    <text evidence="1">The sequence shown here is derived from an EMBL/GenBank/DDBJ whole genome shotgun (WGS) entry which is preliminary data.</text>
</comment>
<evidence type="ECO:0000313" key="1">
    <source>
        <dbReference type="EMBL" id="OUC47447.1"/>
    </source>
</evidence>
<evidence type="ECO:0000313" key="2">
    <source>
        <dbReference type="Proteomes" id="UP000243006"/>
    </source>
</evidence>
<gene>
    <name evidence="1" type="ORF">D917_01424</name>
</gene>
<dbReference type="EMBL" id="LVZM01004413">
    <property type="protein sequence ID" value="OUC47447.1"/>
    <property type="molecule type" value="Genomic_DNA"/>
</dbReference>
<dbReference type="AlphaFoldDB" id="A0A1Y3EUH6"/>
<dbReference type="Proteomes" id="UP000243006">
    <property type="component" value="Unassembled WGS sequence"/>
</dbReference>
<name>A0A1Y3EUH6_9BILA</name>
<proteinExistence type="predicted"/>
<protein>
    <submittedName>
        <fullName evidence="1">Uncharacterized protein</fullName>
    </submittedName>
</protein>
<accession>A0A1Y3EUH6</accession>
<organism evidence="1 2">
    <name type="scientific">Trichinella nativa</name>
    <dbReference type="NCBI Taxonomy" id="6335"/>
    <lineage>
        <taxon>Eukaryota</taxon>
        <taxon>Metazoa</taxon>
        <taxon>Ecdysozoa</taxon>
        <taxon>Nematoda</taxon>
        <taxon>Enoplea</taxon>
        <taxon>Dorylaimia</taxon>
        <taxon>Trichinellida</taxon>
        <taxon>Trichinellidae</taxon>
        <taxon>Trichinella</taxon>
    </lineage>
</organism>
<sequence>MATKNIYIHKLSRDDWAKCAFFFSTIRQHSSWCTFASVDRHDNQRSLYIFCSNGQTGRRLVLAEMIQYGKMVFALLPSTSASISEYTITTQPTGSIALFQRCLLLCDKLKRSGLLYKRSVRFVCH</sequence>